<proteinExistence type="inferred from homology"/>
<comment type="similarity">
    <text evidence="1">Belongs to the V-ATPase proteolipid subunit family.</text>
</comment>
<dbReference type="AlphaFoldDB" id="A0A7J8MCH4"/>
<gene>
    <name evidence="5" type="ORF">Golob_007474</name>
</gene>
<keyword evidence="4" id="KW-1133">Transmembrane helix</keyword>
<dbReference type="InterPro" id="IPR035921">
    <property type="entry name" value="F/V-ATP_Csub_sf"/>
</dbReference>
<dbReference type="PANTHER" id="PTHR10263">
    <property type="entry name" value="V-TYPE PROTON ATPASE PROTEOLIPID SUBUNIT"/>
    <property type="match status" value="1"/>
</dbReference>
<dbReference type="GO" id="GO:0046961">
    <property type="term" value="F:proton-transporting ATPase activity, rotational mechanism"/>
    <property type="evidence" value="ECO:0007669"/>
    <property type="project" value="InterPro"/>
</dbReference>
<dbReference type="Proteomes" id="UP000593572">
    <property type="component" value="Unassembled WGS sequence"/>
</dbReference>
<keyword evidence="6" id="KW-1185">Reference proteome</keyword>
<protein>
    <recommendedName>
        <fullName evidence="7">V-ATPase proteolipid subunit C-like domain-containing protein</fullName>
    </recommendedName>
</protein>
<evidence type="ECO:0000256" key="3">
    <source>
        <dbReference type="ARBA" id="ARBA00023065"/>
    </source>
</evidence>
<evidence type="ECO:0000313" key="6">
    <source>
        <dbReference type="Proteomes" id="UP000593572"/>
    </source>
</evidence>
<organism evidence="5 6">
    <name type="scientific">Gossypium lobatum</name>
    <dbReference type="NCBI Taxonomy" id="34289"/>
    <lineage>
        <taxon>Eukaryota</taxon>
        <taxon>Viridiplantae</taxon>
        <taxon>Streptophyta</taxon>
        <taxon>Embryophyta</taxon>
        <taxon>Tracheophyta</taxon>
        <taxon>Spermatophyta</taxon>
        <taxon>Magnoliopsida</taxon>
        <taxon>eudicotyledons</taxon>
        <taxon>Gunneridae</taxon>
        <taxon>Pentapetalae</taxon>
        <taxon>rosids</taxon>
        <taxon>malvids</taxon>
        <taxon>Malvales</taxon>
        <taxon>Malvaceae</taxon>
        <taxon>Malvoideae</taxon>
        <taxon>Gossypium</taxon>
    </lineage>
</organism>
<dbReference type="EMBL" id="JABEZX010000008">
    <property type="protein sequence ID" value="MBA0562431.1"/>
    <property type="molecule type" value="Genomic_DNA"/>
</dbReference>
<comment type="caution">
    <text evidence="5">The sequence shown here is derived from an EMBL/GenBank/DDBJ whole genome shotgun (WGS) entry which is preliminary data.</text>
</comment>
<dbReference type="Gene3D" id="1.20.120.610">
    <property type="entry name" value="lithium bound rotor ring of v- atpase"/>
    <property type="match status" value="1"/>
</dbReference>
<evidence type="ECO:0000313" key="5">
    <source>
        <dbReference type="EMBL" id="MBA0562431.1"/>
    </source>
</evidence>
<evidence type="ECO:0000256" key="4">
    <source>
        <dbReference type="SAM" id="Phobius"/>
    </source>
</evidence>
<evidence type="ECO:0000256" key="2">
    <source>
        <dbReference type="ARBA" id="ARBA00022448"/>
    </source>
</evidence>
<evidence type="ECO:0008006" key="7">
    <source>
        <dbReference type="Google" id="ProtNLM"/>
    </source>
</evidence>
<keyword evidence="3" id="KW-0406">Ion transport</keyword>
<reference evidence="5 6" key="1">
    <citation type="journal article" date="2019" name="Genome Biol. Evol.">
        <title>Insights into the evolution of the New World diploid cottons (Gossypium, subgenus Houzingenia) based on genome sequencing.</title>
        <authorList>
            <person name="Grover C.E."/>
            <person name="Arick M.A. 2nd"/>
            <person name="Thrash A."/>
            <person name="Conover J.L."/>
            <person name="Sanders W.S."/>
            <person name="Peterson D.G."/>
            <person name="Frelichowski J.E."/>
            <person name="Scheffler J.A."/>
            <person name="Scheffler B.E."/>
            <person name="Wendel J.F."/>
        </authorList>
    </citation>
    <scope>NUCLEOTIDE SEQUENCE [LARGE SCALE GENOMIC DNA]</scope>
    <source>
        <strain evidence="5">157</strain>
        <tissue evidence="5">Leaf</tissue>
    </source>
</reference>
<accession>A0A7J8MCH4</accession>
<keyword evidence="2" id="KW-0813">Transport</keyword>
<dbReference type="GO" id="GO:0033179">
    <property type="term" value="C:proton-transporting V-type ATPase, V0 domain"/>
    <property type="evidence" value="ECO:0007669"/>
    <property type="project" value="InterPro"/>
</dbReference>
<feature type="transmembrane region" description="Helical" evidence="4">
    <location>
        <begin position="28"/>
        <end position="48"/>
    </location>
</feature>
<dbReference type="InterPro" id="IPR000245">
    <property type="entry name" value="ATPase_proteolipid_csu"/>
</dbReference>
<feature type="transmembrane region" description="Helical" evidence="4">
    <location>
        <begin position="60"/>
        <end position="77"/>
    </location>
</feature>
<keyword evidence="4" id="KW-0472">Membrane</keyword>
<dbReference type="PRINTS" id="PR00122">
    <property type="entry name" value="VACATPASE"/>
</dbReference>
<evidence type="ECO:0000256" key="1">
    <source>
        <dbReference type="ARBA" id="ARBA00007296"/>
    </source>
</evidence>
<sequence>MGVTYRIAESNGRVALIVAVRSELVKKLIILVVTASILGIYELIIAFIISTRINLKAKSYYIFHSAVHISFGLALWPY</sequence>
<name>A0A7J8MCH4_9ROSI</name>
<keyword evidence="4" id="KW-0812">Transmembrane</keyword>